<dbReference type="NCBIfam" id="TIGR01484">
    <property type="entry name" value="HAD-SF-IIB"/>
    <property type="match status" value="1"/>
</dbReference>
<keyword evidence="2" id="KW-0378">Hydrolase</keyword>
<gene>
    <name evidence="4" type="ORF">GCM10011363_32190</name>
</gene>
<dbReference type="SFLD" id="SFLDG01142">
    <property type="entry name" value="C2.B.2:_Mannosyl-3-phosphoglyc"/>
    <property type="match status" value="1"/>
</dbReference>
<evidence type="ECO:0000256" key="2">
    <source>
        <dbReference type="ARBA" id="ARBA00022801"/>
    </source>
</evidence>
<organism evidence="4 5">
    <name type="scientific">Marivita lacus</name>
    <dbReference type="NCBI Taxonomy" id="1323742"/>
    <lineage>
        <taxon>Bacteria</taxon>
        <taxon>Pseudomonadati</taxon>
        <taxon>Pseudomonadota</taxon>
        <taxon>Alphaproteobacteria</taxon>
        <taxon>Rhodobacterales</taxon>
        <taxon>Roseobacteraceae</taxon>
        <taxon>Marivita</taxon>
    </lineage>
</organism>
<evidence type="ECO:0000313" key="5">
    <source>
        <dbReference type="Proteomes" id="UP000645462"/>
    </source>
</evidence>
<sequence>MQNLRKLVVFSDLDGTLLDHDTYSWDAAKPALDRLAERDIPVVLASSKTAREIEILQEQMGLSGRPAIVENGAGVIGVPGIDKAETYAALREALDRIAPALRHSFRGFGDMTVAELTKVTGLPPDMARLAQARGYSEPGIWSGSDTELDRFIAVLSAGGMTAQHGGRFLTVSFGGTKADAMDAVINALCPDLTLALGDAPNDRTMLEKADMGVIVANPHRPPLPSLVGEKAGRITRTQDAGPVGWNAAVMAFLDTLGSAEGHRRNG</sequence>
<evidence type="ECO:0000256" key="1">
    <source>
        <dbReference type="ARBA" id="ARBA00022723"/>
    </source>
</evidence>
<protein>
    <submittedName>
        <fullName evidence="4">Mannosyl-3-phosphoglycerate phosphatase</fullName>
    </submittedName>
</protein>
<dbReference type="InterPro" id="IPR006381">
    <property type="entry name" value="HAD-SF-IIB-MPGP"/>
</dbReference>
<dbReference type="EMBL" id="BMFC01000009">
    <property type="protein sequence ID" value="GGC13029.1"/>
    <property type="molecule type" value="Genomic_DNA"/>
</dbReference>
<proteinExistence type="predicted"/>
<dbReference type="InterPro" id="IPR036412">
    <property type="entry name" value="HAD-like_sf"/>
</dbReference>
<dbReference type="PANTHER" id="PTHR10000">
    <property type="entry name" value="PHOSPHOSERINE PHOSPHATASE"/>
    <property type="match status" value="1"/>
</dbReference>
<dbReference type="SUPFAM" id="SSF56784">
    <property type="entry name" value="HAD-like"/>
    <property type="match status" value="1"/>
</dbReference>
<dbReference type="Pfam" id="PF08282">
    <property type="entry name" value="Hydrolase_3"/>
    <property type="match status" value="2"/>
</dbReference>
<dbReference type="NCBIfam" id="TIGR01486">
    <property type="entry name" value="HAD-SF-IIB-MPGP"/>
    <property type="match status" value="1"/>
</dbReference>
<dbReference type="PANTHER" id="PTHR10000:SF8">
    <property type="entry name" value="HAD SUPERFAMILY HYDROLASE-LIKE, TYPE 3"/>
    <property type="match status" value="1"/>
</dbReference>
<evidence type="ECO:0000313" key="4">
    <source>
        <dbReference type="EMBL" id="GGC13029.1"/>
    </source>
</evidence>
<comment type="caution">
    <text evidence="4">The sequence shown here is derived from an EMBL/GenBank/DDBJ whole genome shotgun (WGS) entry which is preliminary data.</text>
</comment>
<dbReference type="InterPro" id="IPR023214">
    <property type="entry name" value="HAD_sf"/>
</dbReference>
<accession>A0ABQ1L2E5</accession>
<reference evidence="5" key="1">
    <citation type="journal article" date="2019" name="Int. J. Syst. Evol. Microbiol.">
        <title>The Global Catalogue of Microorganisms (GCM) 10K type strain sequencing project: providing services to taxonomists for standard genome sequencing and annotation.</title>
        <authorList>
            <consortium name="The Broad Institute Genomics Platform"/>
            <consortium name="The Broad Institute Genome Sequencing Center for Infectious Disease"/>
            <person name="Wu L."/>
            <person name="Ma J."/>
        </authorList>
    </citation>
    <scope>NUCLEOTIDE SEQUENCE [LARGE SCALE GENOMIC DNA]</scope>
    <source>
        <strain evidence="5">CGMCC 1.12478</strain>
    </source>
</reference>
<dbReference type="SFLD" id="SFLDS00003">
    <property type="entry name" value="Haloacid_Dehalogenase"/>
    <property type="match status" value="1"/>
</dbReference>
<dbReference type="InterPro" id="IPR006379">
    <property type="entry name" value="HAD-SF_hydro_IIB"/>
</dbReference>
<keyword evidence="3" id="KW-0460">Magnesium</keyword>
<name>A0ABQ1L2E5_9RHOB</name>
<dbReference type="Gene3D" id="3.40.50.1000">
    <property type="entry name" value="HAD superfamily/HAD-like"/>
    <property type="match status" value="1"/>
</dbReference>
<dbReference type="Gene3D" id="3.30.980.20">
    <property type="entry name" value="Putative mannosyl-3-phosphoglycerate phosphatase, domain 2"/>
    <property type="match status" value="1"/>
</dbReference>
<keyword evidence="1" id="KW-0479">Metal-binding</keyword>
<dbReference type="Proteomes" id="UP000645462">
    <property type="component" value="Unassembled WGS sequence"/>
</dbReference>
<dbReference type="RefSeq" id="WP_188483062.1">
    <property type="nucleotide sequence ID" value="NZ_BMFC01000009.1"/>
</dbReference>
<keyword evidence="5" id="KW-1185">Reference proteome</keyword>
<dbReference type="SFLD" id="SFLDG01140">
    <property type="entry name" value="C2.B:_Phosphomannomutase_and_P"/>
    <property type="match status" value="1"/>
</dbReference>
<evidence type="ECO:0000256" key="3">
    <source>
        <dbReference type="ARBA" id="ARBA00022842"/>
    </source>
</evidence>